<dbReference type="InterPro" id="IPR013783">
    <property type="entry name" value="Ig-like_fold"/>
</dbReference>
<sequence length="255" mass="27155">NAALSMFLLTLAVISLASVAATSAHESVCKDLIDGPKLEFSENLPPATAVNNGDRLELVCSVLAAPTAAIIWLHDGKEVSVQEGTKEHLLGGGKRLGISMLQSRLVRECATAEDAGTYTCVAISPCGKALINQRSTVAVAAGKDSTCVPTKAPVIALHTESRMELPHNIVQLACRSEHPFVRIHWERVAEDESTQRLDLANSGFMQLPTGDLIVDPLTLTETEGGEIVALTLRCVVIGEHGKAHADSAIIFMDEE</sequence>
<dbReference type="Gene3D" id="2.60.40.10">
    <property type="entry name" value="Immunoglobulins"/>
    <property type="match status" value="1"/>
</dbReference>
<protein>
    <recommendedName>
        <fullName evidence="2">Ig-like domain-containing protein</fullName>
    </recommendedName>
</protein>
<dbReference type="SUPFAM" id="SSF48726">
    <property type="entry name" value="Immunoglobulin"/>
    <property type="match status" value="2"/>
</dbReference>
<dbReference type="Proteomes" id="UP001432322">
    <property type="component" value="Unassembled WGS sequence"/>
</dbReference>
<proteinExistence type="predicted"/>
<evidence type="ECO:0000313" key="3">
    <source>
        <dbReference type="EMBL" id="GMT17829.1"/>
    </source>
</evidence>
<dbReference type="Pfam" id="PF13927">
    <property type="entry name" value="Ig_3"/>
    <property type="match status" value="1"/>
</dbReference>
<evidence type="ECO:0000313" key="4">
    <source>
        <dbReference type="Proteomes" id="UP001432322"/>
    </source>
</evidence>
<dbReference type="SMART" id="SM00408">
    <property type="entry name" value="IGc2"/>
    <property type="match status" value="1"/>
</dbReference>
<gene>
    <name evidence="3" type="ORF">PFISCL1PPCAC_9126</name>
</gene>
<keyword evidence="1" id="KW-0732">Signal</keyword>
<feature type="signal peptide" evidence="1">
    <location>
        <begin position="1"/>
        <end position="24"/>
    </location>
</feature>
<dbReference type="EMBL" id="BTSY01000003">
    <property type="protein sequence ID" value="GMT17829.1"/>
    <property type="molecule type" value="Genomic_DNA"/>
</dbReference>
<dbReference type="CDD" id="cd00096">
    <property type="entry name" value="Ig"/>
    <property type="match status" value="1"/>
</dbReference>
<dbReference type="AlphaFoldDB" id="A0AAV5VJ69"/>
<comment type="caution">
    <text evidence="3">The sequence shown here is derived from an EMBL/GenBank/DDBJ whole genome shotgun (WGS) entry which is preliminary data.</text>
</comment>
<accession>A0AAV5VJ69</accession>
<reference evidence="3" key="1">
    <citation type="submission" date="2023-10" db="EMBL/GenBank/DDBJ databases">
        <title>Genome assembly of Pristionchus species.</title>
        <authorList>
            <person name="Yoshida K."/>
            <person name="Sommer R.J."/>
        </authorList>
    </citation>
    <scope>NUCLEOTIDE SEQUENCE</scope>
    <source>
        <strain evidence="3">RS5133</strain>
    </source>
</reference>
<dbReference type="InterPro" id="IPR007110">
    <property type="entry name" value="Ig-like_dom"/>
</dbReference>
<dbReference type="InterPro" id="IPR003598">
    <property type="entry name" value="Ig_sub2"/>
</dbReference>
<keyword evidence="4" id="KW-1185">Reference proteome</keyword>
<dbReference type="InterPro" id="IPR003599">
    <property type="entry name" value="Ig_sub"/>
</dbReference>
<feature type="domain" description="Ig-like" evidence="2">
    <location>
        <begin position="36"/>
        <end position="138"/>
    </location>
</feature>
<feature type="non-terminal residue" evidence="3">
    <location>
        <position position="1"/>
    </location>
</feature>
<name>A0AAV5VJ69_9BILA</name>
<feature type="chain" id="PRO_5043585421" description="Ig-like domain-containing protein" evidence="1">
    <location>
        <begin position="25"/>
        <end position="255"/>
    </location>
</feature>
<evidence type="ECO:0000256" key="1">
    <source>
        <dbReference type="SAM" id="SignalP"/>
    </source>
</evidence>
<dbReference type="SMART" id="SM00409">
    <property type="entry name" value="IG"/>
    <property type="match status" value="1"/>
</dbReference>
<dbReference type="PROSITE" id="PS50835">
    <property type="entry name" value="IG_LIKE"/>
    <property type="match status" value="1"/>
</dbReference>
<evidence type="ECO:0000259" key="2">
    <source>
        <dbReference type="PROSITE" id="PS50835"/>
    </source>
</evidence>
<organism evidence="3 4">
    <name type="scientific">Pristionchus fissidentatus</name>
    <dbReference type="NCBI Taxonomy" id="1538716"/>
    <lineage>
        <taxon>Eukaryota</taxon>
        <taxon>Metazoa</taxon>
        <taxon>Ecdysozoa</taxon>
        <taxon>Nematoda</taxon>
        <taxon>Chromadorea</taxon>
        <taxon>Rhabditida</taxon>
        <taxon>Rhabditina</taxon>
        <taxon>Diplogasteromorpha</taxon>
        <taxon>Diplogasteroidea</taxon>
        <taxon>Neodiplogasteridae</taxon>
        <taxon>Pristionchus</taxon>
    </lineage>
</organism>
<dbReference type="InterPro" id="IPR036179">
    <property type="entry name" value="Ig-like_dom_sf"/>
</dbReference>